<name>A0A2P4YI15_9STRA</name>
<gene>
    <name evidence="1" type="ORF">PHPALM_5161</name>
</gene>
<proteinExistence type="predicted"/>
<dbReference type="EMBL" id="NCKW01002594">
    <property type="protein sequence ID" value="POM77451.1"/>
    <property type="molecule type" value="Genomic_DNA"/>
</dbReference>
<dbReference type="PANTHER" id="PTHR33064">
    <property type="entry name" value="POL PROTEIN"/>
    <property type="match status" value="1"/>
</dbReference>
<dbReference type="InterPro" id="IPR051320">
    <property type="entry name" value="Viral_Replic_Matur_Polypro"/>
</dbReference>
<dbReference type="PANTHER" id="PTHR33064:SF37">
    <property type="entry name" value="RIBONUCLEASE H"/>
    <property type="match status" value="1"/>
</dbReference>
<accession>A0A2P4YI15</accession>
<dbReference type="InterPro" id="IPR043128">
    <property type="entry name" value="Rev_trsase/Diguanyl_cyclase"/>
</dbReference>
<dbReference type="InterPro" id="IPR043502">
    <property type="entry name" value="DNA/RNA_pol_sf"/>
</dbReference>
<dbReference type="AlphaFoldDB" id="A0A2P4YI15"/>
<dbReference type="Gene3D" id="3.30.70.270">
    <property type="match status" value="2"/>
</dbReference>
<keyword evidence="2" id="KW-1185">Reference proteome</keyword>
<evidence type="ECO:0000313" key="1">
    <source>
        <dbReference type="EMBL" id="POM77451.1"/>
    </source>
</evidence>
<sequence>MMFQVKQLLVSGAVCKRTPAILRFRRTTPPQLRQKKNAAPYRCKLRQNSPEKSEILEAFNKKLVELGWVYENRESLWCCPALPVKKPSTNDYRRTMDYRPANALTEPIAGLPLHESCREYLSYMTDKGVFTPIRVPHGSNDAALHFQSTVGMVLGDLVGKCVITADQLVESIDAILQKLDEHGFILNPKKCSLLLTEVRWCGRIINKDGIGHDPIRIQALREMSPPTTAAELQRFICASSWMSAGLVDYSRVARPLQERLDIALAGTKKAKRAATGI</sequence>
<evidence type="ECO:0000313" key="2">
    <source>
        <dbReference type="Proteomes" id="UP000237271"/>
    </source>
</evidence>
<evidence type="ECO:0008006" key="3">
    <source>
        <dbReference type="Google" id="ProtNLM"/>
    </source>
</evidence>
<dbReference type="SUPFAM" id="SSF56672">
    <property type="entry name" value="DNA/RNA polymerases"/>
    <property type="match status" value="1"/>
</dbReference>
<organism evidence="1 2">
    <name type="scientific">Phytophthora palmivora</name>
    <dbReference type="NCBI Taxonomy" id="4796"/>
    <lineage>
        <taxon>Eukaryota</taxon>
        <taxon>Sar</taxon>
        <taxon>Stramenopiles</taxon>
        <taxon>Oomycota</taxon>
        <taxon>Peronosporomycetes</taxon>
        <taxon>Peronosporales</taxon>
        <taxon>Peronosporaceae</taxon>
        <taxon>Phytophthora</taxon>
    </lineage>
</organism>
<comment type="caution">
    <text evidence="1">The sequence shown here is derived from an EMBL/GenBank/DDBJ whole genome shotgun (WGS) entry which is preliminary data.</text>
</comment>
<dbReference type="OrthoDB" id="126235at2759"/>
<protein>
    <recommendedName>
        <fullName evidence="3">Reverse transcriptase domain-containing protein</fullName>
    </recommendedName>
</protein>
<dbReference type="Gene3D" id="3.10.10.10">
    <property type="entry name" value="HIV Type 1 Reverse Transcriptase, subunit A, domain 1"/>
    <property type="match status" value="2"/>
</dbReference>
<dbReference type="Proteomes" id="UP000237271">
    <property type="component" value="Unassembled WGS sequence"/>
</dbReference>
<reference evidence="1 2" key="1">
    <citation type="journal article" date="2017" name="Genome Biol. Evol.">
        <title>Phytophthora megakarya and P. palmivora, closely related causal agents of cacao black pod rot, underwent increases in genome sizes and gene numbers by different mechanisms.</title>
        <authorList>
            <person name="Ali S.S."/>
            <person name="Shao J."/>
            <person name="Lary D.J."/>
            <person name="Kronmiller B."/>
            <person name="Shen D."/>
            <person name="Strem M.D."/>
            <person name="Amoako-Attah I."/>
            <person name="Akrofi A.Y."/>
            <person name="Begoude B.A."/>
            <person name="Ten Hoopen G.M."/>
            <person name="Coulibaly K."/>
            <person name="Kebe B.I."/>
            <person name="Melnick R.L."/>
            <person name="Guiltinan M.J."/>
            <person name="Tyler B.M."/>
            <person name="Meinhardt L.W."/>
            <person name="Bailey B.A."/>
        </authorList>
    </citation>
    <scope>NUCLEOTIDE SEQUENCE [LARGE SCALE GENOMIC DNA]</scope>
    <source>
        <strain evidence="2">sbr112.9</strain>
    </source>
</reference>